<protein>
    <recommendedName>
        <fullName evidence="3">Protein kinase domain-containing protein</fullName>
    </recommendedName>
</protein>
<name>A0A0L9T9I5_PHAAN</name>
<organism evidence="1 2">
    <name type="scientific">Phaseolus angularis</name>
    <name type="common">Azuki bean</name>
    <name type="synonym">Vigna angularis</name>
    <dbReference type="NCBI Taxonomy" id="3914"/>
    <lineage>
        <taxon>Eukaryota</taxon>
        <taxon>Viridiplantae</taxon>
        <taxon>Streptophyta</taxon>
        <taxon>Embryophyta</taxon>
        <taxon>Tracheophyta</taxon>
        <taxon>Spermatophyta</taxon>
        <taxon>Magnoliopsida</taxon>
        <taxon>eudicotyledons</taxon>
        <taxon>Gunneridae</taxon>
        <taxon>Pentapetalae</taxon>
        <taxon>rosids</taxon>
        <taxon>fabids</taxon>
        <taxon>Fabales</taxon>
        <taxon>Fabaceae</taxon>
        <taxon>Papilionoideae</taxon>
        <taxon>50 kb inversion clade</taxon>
        <taxon>NPAAA clade</taxon>
        <taxon>indigoferoid/millettioid clade</taxon>
        <taxon>Phaseoleae</taxon>
        <taxon>Vigna</taxon>
    </lineage>
</organism>
<proteinExistence type="predicted"/>
<accession>A0A0L9T9I5</accession>
<evidence type="ECO:0000313" key="1">
    <source>
        <dbReference type="EMBL" id="KOM27011.1"/>
    </source>
</evidence>
<evidence type="ECO:0008006" key="3">
    <source>
        <dbReference type="Google" id="ProtNLM"/>
    </source>
</evidence>
<dbReference type="Gramene" id="KOM27011">
    <property type="protein sequence ID" value="KOM27011"/>
    <property type="gene ID" value="LR48_Vigan352s000500"/>
</dbReference>
<dbReference type="Proteomes" id="UP000053144">
    <property type="component" value="Unassembled WGS sequence"/>
</dbReference>
<evidence type="ECO:0000313" key="2">
    <source>
        <dbReference type="Proteomes" id="UP000053144"/>
    </source>
</evidence>
<gene>
    <name evidence="1" type="ORF">LR48_Vigan352s000500</name>
</gene>
<reference evidence="2" key="1">
    <citation type="journal article" date="2015" name="Proc. Natl. Acad. Sci. U.S.A.">
        <title>Genome sequencing of adzuki bean (Vigna angularis) provides insight into high starch and low fat accumulation and domestication.</title>
        <authorList>
            <person name="Yang K."/>
            <person name="Tian Z."/>
            <person name="Chen C."/>
            <person name="Luo L."/>
            <person name="Zhao B."/>
            <person name="Wang Z."/>
            <person name="Yu L."/>
            <person name="Li Y."/>
            <person name="Sun Y."/>
            <person name="Li W."/>
            <person name="Chen Y."/>
            <person name="Li Y."/>
            <person name="Zhang Y."/>
            <person name="Ai D."/>
            <person name="Zhao J."/>
            <person name="Shang C."/>
            <person name="Ma Y."/>
            <person name="Wu B."/>
            <person name="Wang M."/>
            <person name="Gao L."/>
            <person name="Sun D."/>
            <person name="Zhang P."/>
            <person name="Guo F."/>
            <person name="Wang W."/>
            <person name="Li Y."/>
            <person name="Wang J."/>
            <person name="Varshney R.K."/>
            <person name="Wang J."/>
            <person name="Ling H.Q."/>
            <person name="Wan P."/>
        </authorList>
    </citation>
    <scope>NUCLEOTIDE SEQUENCE</scope>
    <source>
        <strain evidence="2">cv. Jingnong 6</strain>
    </source>
</reference>
<dbReference type="AlphaFoldDB" id="A0A0L9T9I5"/>
<sequence>MWSFACIAFELATRDMLFTPKGGQGLGVCLKERANFESRFEWRQLVEIGEISICSTELWRDTSLSTPPSPPPTTKTVLGLELNRGVDEQSSPDKHIHPSQSIEQFHQVLVLSSCSSSDSIGVIASPHYKKLNYYRRVFMDGLLAFGKSALPTDASRSPNRSSSVFSSERHAISEPRLRRIFRR</sequence>
<dbReference type="EMBL" id="KQ258357">
    <property type="protein sequence ID" value="KOM27011.1"/>
    <property type="molecule type" value="Genomic_DNA"/>
</dbReference>